<keyword evidence="3 8" id="KW-0732">Signal</keyword>
<dbReference type="AlphaFoldDB" id="A0A9D2EAA2"/>
<evidence type="ECO:0000256" key="2">
    <source>
        <dbReference type="ARBA" id="ARBA00007248"/>
    </source>
</evidence>
<feature type="chain" id="PRO_5038998945" evidence="8">
    <location>
        <begin position="22"/>
        <end position="280"/>
    </location>
</feature>
<comment type="similarity">
    <text evidence="2">Belongs to the bacteroidetes fimbrillin superfamily. FimB/Mfa2 family.</text>
</comment>
<keyword evidence="5" id="KW-0564">Palmitate</keyword>
<evidence type="ECO:0000313" key="9">
    <source>
        <dbReference type="EMBL" id="HIZ33904.1"/>
    </source>
</evidence>
<proteinExistence type="inferred from homology"/>
<evidence type="ECO:0000256" key="7">
    <source>
        <dbReference type="ARBA" id="ARBA00023288"/>
    </source>
</evidence>
<dbReference type="PROSITE" id="PS51257">
    <property type="entry name" value="PROKAR_LIPOPROTEIN"/>
    <property type="match status" value="1"/>
</dbReference>
<keyword evidence="6" id="KW-0998">Cell outer membrane</keyword>
<dbReference type="EMBL" id="DXBX01000083">
    <property type="protein sequence ID" value="HIZ33904.1"/>
    <property type="molecule type" value="Genomic_DNA"/>
</dbReference>
<dbReference type="GO" id="GO:0009279">
    <property type="term" value="C:cell outer membrane"/>
    <property type="evidence" value="ECO:0007669"/>
    <property type="project" value="UniProtKB-SubCell"/>
</dbReference>
<name>A0A9D2EAA2_9BACE</name>
<evidence type="ECO:0000313" key="10">
    <source>
        <dbReference type="Proteomes" id="UP000824028"/>
    </source>
</evidence>
<evidence type="ECO:0000256" key="4">
    <source>
        <dbReference type="ARBA" id="ARBA00023136"/>
    </source>
</evidence>
<evidence type="ECO:0000256" key="1">
    <source>
        <dbReference type="ARBA" id="ARBA00004442"/>
    </source>
</evidence>
<evidence type="ECO:0000256" key="8">
    <source>
        <dbReference type="SAM" id="SignalP"/>
    </source>
</evidence>
<accession>A0A9D2EAA2</accession>
<evidence type="ECO:0000256" key="3">
    <source>
        <dbReference type="ARBA" id="ARBA00022729"/>
    </source>
</evidence>
<gene>
    <name evidence="9" type="ORF">H9814_10295</name>
</gene>
<protein>
    <submittedName>
        <fullName evidence="9">FimB/Mfa2 family fimbrial subunit</fullName>
    </submittedName>
</protein>
<feature type="signal peptide" evidence="8">
    <location>
        <begin position="1"/>
        <end position="21"/>
    </location>
</feature>
<comment type="caution">
    <text evidence="9">The sequence shown here is derived from an EMBL/GenBank/DDBJ whole genome shotgun (WGS) entry which is preliminary data.</text>
</comment>
<organism evidence="9 10">
    <name type="scientific">Candidatus Bacteroides merdigallinarum</name>
    <dbReference type="NCBI Taxonomy" id="2838473"/>
    <lineage>
        <taxon>Bacteria</taxon>
        <taxon>Pseudomonadati</taxon>
        <taxon>Bacteroidota</taxon>
        <taxon>Bacteroidia</taxon>
        <taxon>Bacteroidales</taxon>
        <taxon>Bacteroidaceae</taxon>
        <taxon>Bacteroides</taxon>
    </lineage>
</organism>
<dbReference type="Proteomes" id="UP000824028">
    <property type="component" value="Unassembled WGS sequence"/>
</dbReference>
<evidence type="ECO:0000256" key="5">
    <source>
        <dbReference type="ARBA" id="ARBA00023139"/>
    </source>
</evidence>
<dbReference type="InterPro" id="IPR014941">
    <property type="entry name" value="FimB/Mfa2/Mfa3"/>
</dbReference>
<comment type="subcellular location">
    <subcellularLocation>
        <location evidence="1">Cell outer membrane</location>
    </subcellularLocation>
</comment>
<dbReference type="Pfam" id="PF08842">
    <property type="entry name" value="Mfa2"/>
    <property type="match status" value="1"/>
</dbReference>
<sequence length="280" mass="29515">MEKKSVVICLICVICVPWLLASCVKDDLYDTPHPGKGVVNVSIDLPPGAGDDYIVEVDGHPLDEGNTASAPLPPGEHTIGVYNTPAGFTVTDGIASVDRVDATRAETDLIVPLPEPLYAGVRQVQVSADDTLHLELSVVQRTRDLRLELTVTEGDAERIAAITGTLSGVAGAYDLRNEILYGEAVSTAPVFTRSGDKVAADLRLLGTMGDRQTLTLVLSFVGGNPQDILIKSDLTEQLADFSIGTEAVTLTGNLQAPIEAGVEADIIDWKVVSGGSVEAQ</sequence>
<reference evidence="9" key="1">
    <citation type="journal article" date="2021" name="PeerJ">
        <title>Extensive microbial diversity within the chicken gut microbiome revealed by metagenomics and culture.</title>
        <authorList>
            <person name="Gilroy R."/>
            <person name="Ravi A."/>
            <person name="Getino M."/>
            <person name="Pursley I."/>
            <person name="Horton D.L."/>
            <person name="Alikhan N.F."/>
            <person name="Baker D."/>
            <person name="Gharbi K."/>
            <person name="Hall N."/>
            <person name="Watson M."/>
            <person name="Adriaenssens E.M."/>
            <person name="Foster-Nyarko E."/>
            <person name="Jarju S."/>
            <person name="Secka A."/>
            <person name="Antonio M."/>
            <person name="Oren A."/>
            <person name="Chaudhuri R.R."/>
            <person name="La Ragione R."/>
            <person name="Hildebrand F."/>
            <person name="Pallen M.J."/>
        </authorList>
    </citation>
    <scope>NUCLEOTIDE SEQUENCE</scope>
    <source>
        <strain evidence="9">ChiHjej9B8-1298</strain>
    </source>
</reference>
<reference evidence="9" key="2">
    <citation type="submission" date="2021-04" db="EMBL/GenBank/DDBJ databases">
        <authorList>
            <person name="Gilroy R."/>
        </authorList>
    </citation>
    <scope>NUCLEOTIDE SEQUENCE</scope>
    <source>
        <strain evidence="9">ChiHjej9B8-1298</strain>
    </source>
</reference>
<keyword evidence="4" id="KW-0472">Membrane</keyword>
<keyword evidence="7" id="KW-0449">Lipoprotein</keyword>
<evidence type="ECO:0000256" key="6">
    <source>
        <dbReference type="ARBA" id="ARBA00023237"/>
    </source>
</evidence>